<keyword evidence="2" id="KW-0723">Serine/threonine-protein kinase</keyword>
<evidence type="ECO:0000256" key="7">
    <source>
        <dbReference type="ARBA" id="ARBA00047899"/>
    </source>
</evidence>
<dbReference type="Proteomes" id="UP001321749">
    <property type="component" value="Unassembled WGS sequence"/>
</dbReference>
<dbReference type="GO" id="GO:0000278">
    <property type="term" value="P:mitotic cell cycle"/>
    <property type="evidence" value="ECO:0007669"/>
    <property type="project" value="TreeGrafter"/>
</dbReference>
<comment type="caution">
    <text evidence="11">The sequence shown here is derived from an EMBL/GenBank/DDBJ whole genome shotgun (WGS) entry which is preliminary data.</text>
</comment>
<name>A0AAV9H6L9_9PEZI</name>
<reference evidence="11" key="2">
    <citation type="submission" date="2023-06" db="EMBL/GenBank/DDBJ databases">
        <authorList>
            <consortium name="Lawrence Berkeley National Laboratory"/>
            <person name="Mondo S.J."/>
            <person name="Hensen N."/>
            <person name="Bonometti L."/>
            <person name="Westerberg I."/>
            <person name="Brannstrom I.O."/>
            <person name="Guillou S."/>
            <person name="Cros-Aarteil S."/>
            <person name="Calhoun S."/>
            <person name="Haridas S."/>
            <person name="Kuo A."/>
            <person name="Pangilinan J."/>
            <person name="Riley R."/>
            <person name="Labutti K."/>
            <person name="Andreopoulos B."/>
            <person name="Lipzen A."/>
            <person name="Chen C."/>
            <person name="Yanf M."/>
            <person name="Daum C."/>
            <person name="Ng V."/>
            <person name="Clum A."/>
            <person name="Steindorff A."/>
            <person name="Ohm R."/>
            <person name="Martin F."/>
            <person name="Silar P."/>
            <person name="Natvig D."/>
            <person name="Lalanne C."/>
            <person name="Gautier V."/>
            <person name="Ament-Velasquez S.L."/>
            <person name="Kruys A."/>
            <person name="Hutchinson M.I."/>
            <person name="Powell A.J."/>
            <person name="Barry K."/>
            <person name="Miller A.N."/>
            <person name="Grigoriev I.V."/>
            <person name="Debuchy R."/>
            <person name="Gladieux P."/>
            <person name="Thoren M.H."/>
            <person name="Johannesson H."/>
        </authorList>
    </citation>
    <scope>NUCLEOTIDE SEQUENCE</scope>
    <source>
        <strain evidence="11">PSN324</strain>
    </source>
</reference>
<keyword evidence="12" id="KW-1185">Reference proteome</keyword>
<feature type="compositionally biased region" description="Polar residues" evidence="9">
    <location>
        <begin position="77"/>
        <end position="92"/>
    </location>
</feature>
<dbReference type="Gene3D" id="1.10.510.10">
    <property type="entry name" value="Transferase(Phosphotransferase) domain 1"/>
    <property type="match status" value="1"/>
</dbReference>
<evidence type="ECO:0000256" key="4">
    <source>
        <dbReference type="ARBA" id="ARBA00022741"/>
    </source>
</evidence>
<dbReference type="Gene3D" id="3.30.200.20">
    <property type="entry name" value="Phosphorylase Kinase, domain 1"/>
    <property type="match status" value="1"/>
</dbReference>
<keyword evidence="3" id="KW-0808">Transferase</keyword>
<dbReference type="InterPro" id="IPR011009">
    <property type="entry name" value="Kinase-like_dom_sf"/>
</dbReference>
<dbReference type="GO" id="GO:0035556">
    <property type="term" value="P:intracellular signal transduction"/>
    <property type="evidence" value="ECO:0007669"/>
    <property type="project" value="TreeGrafter"/>
</dbReference>
<evidence type="ECO:0000313" key="11">
    <source>
        <dbReference type="EMBL" id="KAK4456347.1"/>
    </source>
</evidence>
<comment type="catalytic activity">
    <reaction evidence="7">
        <text>L-threonyl-[protein] + ATP = O-phospho-L-threonyl-[protein] + ADP + H(+)</text>
        <dbReference type="Rhea" id="RHEA:46608"/>
        <dbReference type="Rhea" id="RHEA-COMP:11060"/>
        <dbReference type="Rhea" id="RHEA-COMP:11605"/>
        <dbReference type="ChEBI" id="CHEBI:15378"/>
        <dbReference type="ChEBI" id="CHEBI:30013"/>
        <dbReference type="ChEBI" id="CHEBI:30616"/>
        <dbReference type="ChEBI" id="CHEBI:61977"/>
        <dbReference type="ChEBI" id="CHEBI:456216"/>
        <dbReference type="EC" id="2.7.11.1"/>
    </reaction>
</comment>
<evidence type="ECO:0000256" key="2">
    <source>
        <dbReference type="ARBA" id="ARBA00022527"/>
    </source>
</evidence>
<dbReference type="PANTHER" id="PTHR24419:SF18">
    <property type="entry name" value="SERINE_THREONINE-PROTEIN KINASE HASPIN"/>
    <property type="match status" value="1"/>
</dbReference>
<feature type="compositionally biased region" description="Acidic residues" evidence="9">
    <location>
        <begin position="54"/>
        <end position="63"/>
    </location>
</feature>
<dbReference type="EC" id="2.7.11.1" evidence="1"/>
<evidence type="ECO:0000256" key="9">
    <source>
        <dbReference type="SAM" id="MobiDB-lite"/>
    </source>
</evidence>
<feature type="region of interest" description="Disordered" evidence="9">
    <location>
        <begin position="52"/>
        <end position="137"/>
    </location>
</feature>
<reference evidence="11" key="1">
    <citation type="journal article" date="2023" name="Mol. Phylogenet. Evol.">
        <title>Genome-scale phylogeny and comparative genomics of the fungal order Sordariales.</title>
        <authorList>
            <person name="Hensen N."/>
            <person name="Bonometti L."/>
            <person name="Westerberg I."/>
            <person name="Brannstrom I.O."/>
            <person name="Guillou S."/>
            <person name="Cros-Aarteil S."/>
            <person name="Calhoun S."/>
            <person name="Haridas S."/>
            <person name="Kuo A."/>
            <person name="Mondo S."/>
            <person name="Pangilinan J."/>
            <person name="Riley R."/>
            <person name="LaButti K."/>
            <person name="Andreopoulos B."/>
            <person name="Lipzen A."/>
            <person name="Chen C."/>
            <person name="Yan M."/>
            <person name="Daum C."/>
            <person name="Ng V."/>
            <person name="Clum A."/>
            <person name="Steindorff A."/>
            <person name="Ohm R.A."/>
            <person name="Martin F."/>
            <person name="Silar P."/>
            <person name="Natvig D.O."/>
            <person name="Lalanne C."/>
            <person name="Gautier V."/>
            <person name="Ament-Velasquez S.L."/>
            <person name="Kruys A."/>
            <person name="Hutchinson M.I."/>
            <person name="Powell A.J."/>
            <person name="Barry K."/>
            <person name="Miller A.N."/>
            <person name="Grigoriev I.V."/>
            <person name="Debuchy R."/>
            <person name="Gladieux P."/>
            <person name="Hiltunen Thoren M."/>
            <person name="Johannesson H."/>
        </authorList>
    </citation>
    <scope>NUCLEOTIDE SEQUENCE</scope>
    <source>
        <strain evidence="11">PSN324</strain>
    </source>
</reference>
<dbReference type="Pfam" id="PF12330">
    <property type="entry name" value="Haspin_kinase"/>
    <property type="match status" value="1"/>
</dbReference>
<accession>A0AAV9H6L9</accession>
<feature type="compositionally biased region" description="Basic and acidic residues" evidence="9">
    <location>
        <begin position="64"/>
        <end position="76"/>
    </location>
</feature>
<keyword evidence="5 11" id="KW-0418">Kinase</keyword>
<evidence type="ECO:0000256" key="8">
    <source>
        <dbReference type="ARBA" id="ARBA00048679"/>
    </source>
</evidence>
<dbReference type="EMBL" id="MU865260">
    <property type="protein sequence ID" value="KAK4456347.1"/>
    <property type="molecule type" value="Genomic_DNA"/>
</dbReference>
<keyword evidence="4" id="KW-0547">Nucleotide-binding</keyword>
<dbReference type="InterPro" id="IPR024604">
    <property type="entry name" value="GSG2_C"/>
</dbReference>
<keyword evidence="6" id="KW-0067">ATP-binding</keyword>
<comment type="catalytic activity">
    <reaction evidence="8">
        <text>L-seryl-[protein] + ATP = O-phospho-L-seryl-[protein] + ADP + H(+)</text>
        <dbReference type="Rhea" id="RHEA:17989"/>
        <dbReference type="Rhea" id="RHEA-COMP:9863"/>
        <dbReference type="Rhea" id="RHEA-COMP:11604"/>
        <dbReference type="ChEBI" id="CHEBI:15378"/>
        <dbReference type="ChEBI" id="CHEBI:29999"/>
        <dbReference type="ChEBI" id="CHEBI:30616"/>
        <dbReference type="ChEBI" id="CHEBI:83421"/>
        <dbReference type="ChEBI" id="CHEBI:456216"/>
        <dbReference type="EC" id="2.7.11.1"/>
    </reaction>
</comment>
<dbReference type="GO" id="GO:0005524">
    <property type="term" value="F:ATP binding"/>
    <property type="evidence" value="ECO:0007669"/>
    <property type="project" value="UniProtKB-KW"/>
</dbReference>
<dbReference type="GO" id="GO:0005737">
    <property type="term" value="C:cytoplasm"/>
    <property type="evidence" value="ECO:0007669"/>
    <property type="project" value="TreeGrafter"/>
</dbReference>
<proteinExistence type="predicted"/>
<sequence length="573" mass="63354">MPRTTAARKYGKSTRNTRAEQLFAELPQSPAVVNKKSDIVEITQKLVSVTIEPAEVEEEVGKEEEEKTVILEERTRPSTPSSVCSSAGQRSGTSTRETTPPEQPEEVESPLPESLHKSPKEPLPQPEADGSCVEDPSYLSTSSESLRILTWDDICPFGDQITKIAEASYAEVYRITNDRGTSIIKCVRLESPIKPQTKAQERSGLVDEEPHSPESMLGELKISEWLADIPGFVVYKERYIVRGKAPKSLLETHQAFHRKEKRKDPDRLQFYPSPSRYLDDTEFLVVELGDAGIALEDFALESIDQVWDIFLHAAIALARAEDLIQFEHRDLHEGNLCIRQVRPPSRKPTMTTTTTTTTTAAAAAAATSSPSSATCFGFSGLEITILDYGLSRASPCNPPPPDDDPIFYDLESDLSVFTSTHAAQCAVYRRMRSFLLRGDRVNPLPAPKHSVPYAKCSTTGEPISWEGYFPYTNVLWLSYIYSYLTSNFKGDPKVLKEFKRDTRELRLHLDPGAPKGVLSFPCAGDVVRFALEAGWVGETQLMEDSSGWLGGPGGGGVREKMKYAACGGMIPGP</sequence>
<organism evidence="11 12">
    <name type="scientific">Cladorrhinum samala</name>
    <dbReference type="NCBI Taxonomy" id="585594"/>
    <lineage>
        <taxon>Eukaryota</taxon>
        <taxon>Fungi</taxon>
        <taxon>Dikarya</taxon>
        <taxon>Ascomycota</taxon>
        <taxon>Pezizomycotina</taxon>
        <taxon>Sordariomycetes</taxon>
        <taxon>Sordariomycetidae</taxon>
        <taxon>Sordariales</taxon>
        <taxon>Podosporaceae</taxon>
        <taxon>Cladorrhinum</taxon>
    </lineage>
</organism>
<dbReference type="AlphaFoldDB" id="A0AAV9H6L9"/>
<dbReference type="SUPFAM" id="SSF56112">
    <property type="entry name" value="Protein kinase-like (PK-like)"/>
    <property type="match status" value="1"/>
</dbReference>
<evidence type="ECO:0000313" key="12">
    <source>
        <dbReference type="Proteomes" id="UP001321749"/>
    </source>
</evidence>
<evidence type="ECO:0000256" key="6">
    <source>
        <dbReference type="ARBA" id="ARBA00022840"/>
    </source>
</evidence>
<evidence type="ECO:0000256" key="3">
    <source>
        <dbReference type="ARBA" id="ARBA00022679"/>
    </source>
</evidence>
<protein>
    <recommendedName>
        <fullName evidence="1">non-specific serine/threonine protein kinase</fullName>
        <ecNumber evidence="1">2.7.11.1</ecNumber>
    </recommendedName>
</protein>
<dbReference type="GO" id="GO:0005634">
    <property type="term" value="C:nucleus"/>
    <property type="evidence" value="ECO:0007669"/>
    <property type="project" value="TreeGrafter"/>
</dbReference>
<gene>
    <name evidence="11" type="ORF">QBC42DRAFT_342438</name>
</gene>
<dbReference type="SMART" id="SM01331">
    <property type="entry name" value="DUF3635"/>
    <property type="match status" value="1"/>
</dbReference>
<evidence type="ECO:0000259" key="10">
    <source>
        <dbReference type="SMART" id="SM01331"/>
    </source>
</evidence>
<feature type="domain" description="Serine/threonine-protein kinase haspin C-terminal" evidence="10">
    <location>
        <begin position="414"/>
        <end position="528"/>
    </location>
</feature>
<evidence type="ECO:0000256" key="5">
    <source>
        <dbReference type="ARBA" id="ARBA00022777"/>
    </source>
</evidence>
<dbReference type="PANTHER" id="PTHR24419">
    <property type="entry name" value="INTERLEUKIN-1 RECEPTOR-ASSOCIATED KINASE"/>
    <property type="match status" value="1"/>
</dbReference>
<dbReference type="GO" id="GO:0072354">
    <property type="term" value="F:histone H3T3 kinase activity"/>
    <property type="evidence" value="ECO:0007669"/>
    <property type="project" value="TreeGrafter"/>
</dbReference>
<evidence type="ECO:0000256" key="1">
    <source>
        <dbReference type="ARBA" id="ARBA00012513"/>
    </source>
</evidence>